<evidence type="ECO:0000256" key="5">
    <source>
        <dbReference type="ARBA" id="ARBA00022741"/>
    </source>
</evidence>
<evidence type="ECO:0000259" key="13">
    <source>
        <dbReference type="PROSITE" id="PS51918"/>
    </source>
</evidence>
<gene>
    <name evidence="12 14" type="primary">moaA</name>
    <name evidence="14" type="ORF">L7E55_12530</name>
</gene>
<name>A0A9X4H2U9_9FIRM</name>
<feature type="binding site" evidence="12">
    <location>
        <position position="13"/>
    </location>
    <ligand>
        <name>GTP</name>
        <dbReference type="ChEBI" id="CHEBI:37565"/>
    </ligand>
</feature>
<feature type="binding site" evidence="12">
    <location>
        <position position="20"/>
    </location>
    <ligand>
        <name>[4Fe-4S] cluster</name>
        <dbReference type="ChEBI" id="CHEBI:49883"/>
        <label>1</label>
        <note>4Fe-4S-S-AdoMet</note>
    </ligand>
</feature>
<evidence type="ECO:0000256" key="11">
    <source>
        <dbReference type="ARBA" id="ARBA00048697"/>
    </source>
</evidence>
<feature type="binding site" evidence="12">
    <location>
        <position position="63"/>
    </location>
    <ligand>
        <name>GTP</name>
        <dbReference type="ChEBI" id="CHEBI:37565"/>
    </ligand>
</feature>
<comment type="pathway">
    <text evidence="12">Cofactor biosynthesis; molybdopterin biosynthesis.</text>
</comment>
<dbReference type="GO" id="GO:1904047">
    <property type="term" value="F:S-adenosyl-L-methionine binding"/>
    <property type="evidence" value="ECO:0007669"/>
    <property type="project" value="UniProtKB-UniRule"/>
</dbReference>
<evidence type="ECO:0000256" key="2">
    <source>
        <dbReference type="ARBA" id="ARBA00022485"/>
    </source>
</evidence>
<evidence type="ECO:0000256" key="4">
    <source>
        <dbReference type="ARBA" id="ARBA00022723"/>
    </source>
</evidence>
<feature type="binding site" evidence="12">
    <location>
        <position position="27"/>
    </location>
    <ligand>
        <name>[4Fe-4S] cluster</name>
        <dbReference type="ChEBI" id="CHEBI:49883"/>
        <label>1</label>
        <note>4Fe-4S-S-AdoMet</note>
    </ligand>
</feature>
<keyword evidence="15" id="KW-1185">Reference proteome</keyword>
<evidence type="ECO:0000256" key="9">
    <source>
        <dbReference type="ARBA" id="ARBA00023150"/>
    </source>
</evidence>
<dbReference type="RefSeq" id="WP_277444615.1">
    <property type="nucleotide sequence ID" value="NZ_JAKOAV010000025.1"/>
</dbReference>
<feature type="binding site" evidence="12">
    <location>
        <position position="67"/>
    </location>
    <ligand>
        <name>S-adenosyl-L-methionine</name>
        <dbReference type="ChEBI" id="CHEBI:59789"/>
    </ligand>
</feature>
<keyword evidence="7 12" id="KW-0411">Iron-sulfur</keyword>
<dbReference type="CDD" id="cd21117">
    <property type="entry name" value="Twitch_MoaA"/>
    <property type="match status" value="1"/>
</dbReference>
<feature type="binding site" evidence="12">
    <location>
        <position position="254"/>
    </location>
    <ligand>
        <name>[4Fe-4S] cluster</name>
        <dbReference type="ChEBI" id="CHEBI:49883"/>
        <label>2</label>
        <note>4Fe-4S-substrate</note>
    </ligand>
</feature>
<evidence type="ECO:0000256" key="6">
    <source>
        <dbReference type="ARBA" id="ARBA00023004"/>
    </source>
</evidence>
<reference evidence="14" key="1">
    <citation type="submission" date="2022-02" db="EMBL/GenBank/DDBJ databases">
        <authorList>
            <person name="Leng L."/>
        </authorList>
    </citation>
    <scope>NUCLEOTIDE SEQUENCE</scope>
    <source>
        <strain evidence="14">JI</strain>
    </source>
</reference>
<dbReference type="CDD" id="cd01335">
    <property type="entry name" value="Radical_SAM"/>
    <property type="match status" value="1"/>
</dbReference>
<evidence type="ECO:0000256" key="8">
    <source>
        <dbReference type="ARBA" id="ARBA00023134"/>
    </source>
</evidence>
<dbReference type="InterPro" id="IPR007197">
    <property type="entry name" value="rSAM"/>
</dbReference>
<dbReference type="GO" id="GO:0046872">
    <property type="term" value="F:metal ion binding"/>
    <property type="evidence" value="ECO:0007669"/>
    <property type="project" value="UniProtKB-KW"/>
</dbReference>
<evidence type="ECO:0000256" key="12">
    <source>
        <dbReference type="HAMAP-Rule" id="MF_01225"/>
    </source>
</evidence>
<comment type="catalytic activity">
    <reaction evidence="11 12">
        <text>GTP + AH2 + S-adenosyl-L-methionine = (8S)-3',8-cyclo-7,8-dihydroguanosine 5'-triphosphate + 5'-deoxyadenosine + L-methionine + A + H(+)</text>
        <dbReference type="Rhea" id="RHEA:49576"/>
        <dbReference type="ChEBI" id="CHEBI:13193"/>
        <dbReference type="ChEBI" id="CHEBI:15378"/>
        <dbReference type="ChEBI" id="CHEBI:17319"/>
        <dbReference type="ChEBI" id="CHEBI:17499"/>
        <dbReference type="ChEBI" id="CHEBI:37565"/>
        <dbReference type="ChEBI" id="CHEBI:57844"/>
        <dbReference type="ChEBI" id="CHEBI:59789"/>
        <dbReference type="ChEBI" id="CHEBI:131766"/>
        <dbReference type="EC" id="4.1.99.22"/>
    </reaction>
</comment>
<dbReference type="Proteomes" id="UP001154312">
    <property type="component" value="Unassembled WGS sequence"/>
</dbReference>
<dbReference type="SFLD" id="SFLDG01383">
    <property type="entry name" value="cyclic_pyranopterin_phosphate"/>
    <property type="match status" value="1"/>
</dbReference>
<dbReference type="SFLD" id="SFLDS00029">
    <property type="entry name" value="Radical_SAM"/>
    <property type="match status" value="1"/>
</dbReference>
<dbReference type="GO" id="GO:0061799">
    <property type="term" value="F:cyclic pyranopterin monophosphate synthase activity"/>
    <property type="evidence" value="ECO:0007669"/>
    <property type="project" value="TreeGrafter"/>
</dbReference>
<evidence type="ECO:0000256" key="10">
    <source>
        <dbReference type="ARBA" id="ARBA00023239"/>
    </source>
</evidence>
<dbReference type="SFLD" id="SFLDG01386">
    <property type="entry name" value="main_SPASM_domain-containing"/>
    <property type="match status" value="1"/>
</dbReference>
<feature type="binding site" evidence="12">
    <location>
        <position position="189"/>
    </location>
    <ligand>
        <name>S-adenosyl-L-methionine</name>
        <dbReference type="ChEBI" id="CHEBI:59789"/>
    </ligand>
</feature>
<dbReference type="InterPro" id="IPR010505">
    <property type="entry name" value="MoaA_twitch"/>
</dbReference>
<feature type="binding site" evidence="12">
    <location>
        <begin position="259"/>
        <end position="261"/>
    </location>
    <ligand>
        <name>GTP</name>
        <dbReference type="ChEBI" id="CHEBI:37565"/>
    </ligand>
</feature>
<feature type="binding site" evidence="12">
    <location>
        <position position="94"/>
    </location>
    <ligand>
        <name>GTP</name>
        <dbReference type="ChEBI" id="CHEBI:37565"/>
    </ligand>
</feature>
<dbReference type="Pfam" id="PF06463">
    <property type="entry name" value="Mob_synth_C"/>
    <property type="match status" value="1"/>
</dbReference>
<dbReference type="PROSITE" id="PS01305">
    <property type="entry name" value="MOAA_NIFB_PQQE"/>
    <property type="match status" value="1"/>
</dbReference>
<feature type="binding site" evidence="12">
    <location>
        <position position="257"/>
    </location>
    <ligand>
        <name>[4Fe-4S] cluster</name>
        <dbReference type="ChEBI" id="CHEBI:49883"/>
        <label>2</label>
        <note>4Fe-4S-substrate</note>
    </ligand>
</feature>
<dbReference type="InterPro" id="IPR000385">
    <property type="entry name" value="MoaA_NifB_PqqE_Fe-S-bd_CS"/>
</dbReference>
<dbReference type="InterPro" id="IPR013785">
    <property type="entry name" value="Aldolase_TIM"/>
</dbReference>
<dbReference type="SFLD" id="SFLDG01067">
    <property type="entry name" value="SPASM/twitch_domain_containing"/>
    <property type="match status" value="1"/>
</dbReference>
<dbReference type="Pfam" id="PF04055">
    <property type="entry name" value="Radical_SAM"/>
    <property type="match status" value="1"/>
</dbReference>
<dbReference type="NCBIfam" id="TIGR02666">
    <property type="entry name" value="moaA"/>
    <property type="match status" value="1"/>
</dbReference>
<feature type="domain" description="Radical SAM core" evidence="13">
    <location>
        <begin position="4"/>
        <end position="219"/>
    </location>
</feature>
<dbReference type="InterPro" id="IPR040064">
    <property type="entry name" value="MoaA-like"/>
</dbReference>
<proteinExistence type="inferred from homology"/>
<comment type="subunit">
    <text evidence="12">Monomer and homodimer.</text>
</comment>
<evidence type="ECO:0000256" key="7">
    <source>
        <dbReference type="ARBA" id="ARBA00023014"/>
    </source>
</evidence>
<dbReference type="PANTHER" id="PTHR22960:SF0">
    <property type="entry name" value="MOLYBDENUM COFACTOR BIOSYNTHESIS PROTEIN 1"/>
    <property type="match status" value="1"/>
</dbReference>
<dbReference type="InterPro" id="IPR013483">
    <property type="entry name" value="MoaA"/>
</dbReference>
<dbReference type="PROSITE" id="PS51918">
    <property type="entry name" value="RADICAL_SAM"/>
    <property type="match status" value="1"/>
</dbReference>
<dbReference type="EC" id="4.1.99.22" evidence="1 12"/>
<dbReference type="SMART" id="SM00729">
    <property type="entry name" value="Elp3"/>
    <property type="match status" value="1"/>
</dbReference>
<organism evidence="14 15">
    <name type="scientific">Pelotomaculum isophthalicicum JI</name>
    <dbReference type="NCBI Taxonomy" id="947010"/>
    <lineage>
        <taxon>Bacteria</taxon>
        <taxon>Bacillati</taxon>
        <taxon>Bacillota</taxon>
        <taxon>Clostridia</taxon>
        <taxon>Eubacteriales</taxon>
        <taxon>Desulfotomaculaceae</taxon>
        <taxon>Pelotomaculum</taxon>
    </lineage>
</organism>
<feature type="binding site" evidence="12">
    <location>
        <position position="26"/>
    </location>
    <ligand>
        <name>S-adenosyl-L-methionine</name>
        <dbReference type="ChEBI" id="CHEBI:59789"/>
    </ligand>
</feature>
<dbReference type="Gene3D" id="3.20.20.70">
    <property type="entry name" value="Aldolase class I"/>
    <property type="match status" value="1"/>
</dbReference>
<dbReference type="GO" id="GO:0051539">
    <property type="term" value="F:4 iron, 4 sulfur cluster binding"/>
    <property type="evidence" value="ECO:0007669"/>
    <property type="project" value="UniProtKB-UniRule"/>
</dbReference>
<keyword evidence="2 12" id="KW-0004">4Fe-4S</keyword>
<keyword evidence="9 12" id="KW-0501">Molybdenum cofactor biosynthesis</keyword>
<accession>A0A9X4H2U9</accession>
<keyword evidence="6 12" id="KW-0408">Iron</keyword>
<dbReference type="InterPro" id="IPR058240">
    <property type="entry name" value="rSAM_sf"/>
</dbReference>
<dbReference type="SUPFAM" id="SSF102114">
    <property type="entry name" value="Radical SAM enzymes"/>
    <property type="match status" value="1"/>
</dbReference>
<dbReference type="PANTHER" id="PTHR22960">
    <property type="entry name" value="MOLYBDOPTERIN COFACTOR SYNTHESIS PROTEIN A"/>
    <property type="match status" value="1"/>
</dbReference>
<feature type="binding site" evidence="12">
    <location>
        <position position="118"/>
    </location>
    <ligand>
        <name>S-adenosyl-L-methionine</name>
        <dbReference type="ChEBI" id="CHEBI:59789"/>
    </ligand>
</feature>
<evidence type="ECO:0000313" key="14">
    <source>
        <dbReference type="EMBL" id="MDF9409171.1"/>
    </source>
</evidence>
<comment type="caution">
    <text evidence="14">The sequence shown here is derived from an EMBL/GenBank/DDBJ whole genome shotgun (WGS) entry which is preliminary data.</text>
</comment>
<sequence length="325" mass="36047">MQDNYQREINYLRISVIDRCNLRCVYCMPPEGVKFVDHKEILRFEEIEIVVRAAASIGVKKVRLTGGEPLVRKGLENLIRRISNIPGIDDIALTTNGLLLPPHVQVLQDAGLKRVNISFDTLDSERYRELTRFGELSGAWEGIVAALDAGFHPVKLNTVVIRGFNDDEVVDIARLTLKKPLHIRFIEFMPIGSSNAWATGRFVPAEEIMSLIKNKLGPLIPAKIPAGSGPAKYYRLKGAQGTVGFITSMSEHFCSSCNRLRLTSTGSLRPCLYDSCEVDLKAPLRNGAGIKEIAALIKKAVSLKADQHHMLDGWQDNRVMSQIGG</sequence>
<dbReference type="AlphaFoldDB" id="A0A9X4H2U9"/>
<evidence type="ECO:0000313" key="15">
    <source>
        <dbReference type="Proteomes" id="UP001154312"/>
    </source>
</evidence>
<keyword evidence="8 12" id="KW-0342">GTP-binding</keyword>
<feature type="binding site" evidence="12">
    <location>
        <position position="155"/>
    </location>
    <ligand>
        <name>GTP</name>
        <dbReference type="ChEBI" id="CHEBI:37565"/>
    </ligand>
</feature>
<dbReference type="GO" id="GO:0006777">
    <property type="term" value="P:Mo-molybdopterin cofactor biosynthetic process"/>
    <property type="evidence" value="ECO:0007669"/>
    <property type="project" value="UniProtKB-UniRule"/>
</dbReference>
<dbReference type="GO" id="GO:0005525">
    <property type="term" value="F:GTP binding"/>
    <property type="evidence" value="ECO:0007669"/>
    <property type="project" value="UniProtKB-UniRule"/>
</dbReference>
<comment type="function">
    <text evidence="12">Catalyzes the cyclization of GTP to (8S)-3',8-cyclo-7,8-dihydroguanosine 5'-triphosphate.</text>
</comment>
<dbReference type="GO" id="GO:0061798">
    <property type="term" value="F:GTP 3',8'-cyclase activity"/>
    <property type="evidence" value="ECO:0007669"/>
    <property type="project" value="UniProtKB-UniRule"/>
</dbReference>
<protein>
    <recommendedName>
        <fullName evidence="1 12">GTP 3',8-cyclase</fullName>
        <ecNumber evidence="1 12">4.1.99.22</ecNumber>
    </recommendedName>
    <alternativeName>
        <fullName evidence="12">Molybdenum cofactor biosynthesis protein A</fullName>
    </alternativeName>
</protein>
<keyword evidence="3 12" id="KW-0949">S-adenosyl-L-methionine</keyword>
<keyword evidence="10 12" id="KW-0456">Lyase</keyword>
<dbReference type="EMBL" id="JAKOAV010000025">
    <property type="protein sequence ID" value="MDF9409171.1"/>
    <property type="molecule type" value="Genomic_DNA"/>
</dbReference>
<evidence type="ECO:0000256" key="1">
    <source>
        <dbReference type="ARBA" id="ARBA00012167"/>
    </source>
</evidence>
<evidence type="ECO:0000256" key="3">
    <source>
        <dbReference type="ARBA" id="ARBA00022691"/>
    </source>
</evidence>
<feature type="binding site" evidence="12">
    <location>
        <position position="24"/>
    </location>
    <ligand>
        <name>[4Fe-4S] cluster</name>
        <dbReference type="ChEBI" id="CHEBI:49883"/>
        <label>1</label>
        <note>4Fe-4S-S-AdoMet</note>
    </ligand>
</feature>
<dbReference type="InterPro" id="IPR050105">
    <property type="entry name" value="MoCo_biosynth_MoaA/MoaC"/>
</dbReference>
<dbReference type="HAMAP" id="MF_01225_B">
    <property type="entry name" value="MoaA_B"/>
    <property type="match status" value="1"/>
</dbReference>
<comment type="similarity">
    <text evidence="12">Belongs to the radical SAM superfamily. MoaA family.</text>
</comment>
<keyword evidence="5 12" id="KW-0547">Nucleotide-binding</keyword>
<dbReference type="NCBIfam" id="NF001199">
    <property type="entry name" value="PRK00164.2-1"/>
    <property type="match status" value="1"/>
</dbReference>
<comment type="cofactor">
    <cofactor evidence="12">
        <name>[4Fe-4S] cluster</name>
        <dbReference type="ChEBI" id="CHEBI:49883"/>
    </cofactor>
    <text evidence="12">Binds 2 [4Fe-4S] clusters. Binds 1 [4Fe-4S] cluster coordinated with 3 cysteines and an exchangeable S-adenosyl-L-methionine and 1 [4Fe-4S] cluster coordinated with 3 cysteines and the GTP-derived substrate.</text>
</comment>
<feature type="binding site" evidence="12">
    <location>
        <position position="271"/>
    </location>
    <ligand>
        <name>[4Fe-4S] cluster</name>
        <dbReference type="ChEBI" id="CHEBI:49883"/>
        <label>2</label>
        <note>4Fe-4S-substrate</note>
    </ligand>
</feature>
<dbReference type="InterPro" id="IPR006638">
    <property type="entry name" value="Elp3/MiaA/NifB-like_rSAM"/>
</dbReference>
<keyword evidence="4 12" id="KW-0479">Metal-binding</keyword>